<accession>A0A5K4F5N1</accession>
<organism evidence="1 2">
    <name type="scientific">Schistosoma mansoni</name>
    <name type="common">Blood fluke</name>
    <dbReference type="NCBI Taxonomy" id="6183"/>
    <lineage>
        <taxon>Eukaryota</taxon>
        <taxon>Metazoa</taxon>
        <taxon>Spiralia</taxon>
        <taxon>Lophotrochozoa</taxon>
        <taxon>Platyhelminthes</taxon>
        <taxon>Trematoda</taxon>
        <taxon>Digenea</taxon>
        <taxon>Strigeidida</taxon>
        <taxon>Schistosomatoidea</taxon>
        <taxon>Schistosomatidae</taxon>
        <taxon>Schistosoma</taxon>
    </lineage>
</organism>
<reference evidence="1" key="1">
    <citation type="journal article" date="2012" name="PLoS Negl. Trop. Dis.">
        <title>A systematically improved high quality genome and transcriptome of the human blood fluke Schistosoma mansoni.</title>
        <authorList>
            <person name="Protasio A.V."/>
            <person name="Tsai I.J."/>
            <person name="Babbage A."/>
            <person name="Nichol S."/>
            <person name="Hunt M."/>
            <person name="Aslett M.A."/>
            <person name="De Silva N."/>
            <person name="Velarde G.S."/>
            <person name="Anderson T.J."/>
            <person name="Clark R.C."/>
            <person name="Davidson C."/>
            <person name="Dillon G.P."/>
            <person name="Holroyd N.E."/>
            <person name="LoVerde P.T."/>
            <person name="Lloyd C."/>
            <person name="McQuillan J."/>
            <person name="Oliveira G."/>
            <person name="Otto T.D."/>
            <person name="Parker-Manuel S.J."/>
            <person name="Quail M.A."/>
            <person name="Wilson R.A."/>
            <person name="Zerlotini A."/>
            <person name="Dunne D.W."/>
            <person name="Berriman M."/>
        </authorList>
    </citation>
    <scope>NUCLEOTIDE SEQUENCE [LARGE SCALE GENOMIC DNA]</scope>
    <source>
        <strain evidence="1">Puerto Rican</strain>
    </source>
</reference>
<dbReference type="Proteomes" id="UP000008854">
    <property type="component" value="Unassembled WGS sequence"/>
</dbReference>
<dbReference type="AlphaFoldDB" id="A0A5K4F5N1"/>
<evidence type="ECO:0000313" key="1">
    <source>
        <dbReference type="Proteomes" id="UP000008854"/>
    </source>
</evidence>
<reference evidence="2" key="2">
    <citation type="submission" date="2019-11" db="UniProtKB">
        <authorList>
            <consortium name="WormBaseParasite"/>
        </authorList>
    </citation>
    <scope>IDENTIFICATION</scope>
    <source>
        <strain evidence="2">Puerto Rican</strain>
    </source>
</reference>
<evidence type="ECO:0000313" key="2">
    <source>
        <dbReference type="WBParaSite" id="Smp_321730.1"/>
    </source>
</evidence>
<dbReference type="WBParaSite" id="Smp_321730.1">
    <property type="protein sequence ID" value="Smp_321730.1"/>
    <property type="gene ID" value="Smp_321730"/>
</dbReference>
<name>A0A5K4F5N1_SCHMA</name>
<keyword evidence="1" id="KW-1185">Reference proteome</keyword>
<dbReference type="InParanoid" id="A0A5K4F5N1"/>
<proteinExistence type="predicted"/>
<sequence>MNYFIVLLRNSLTRLNTEIPLKTMFIINSQKYTNKHTHQNYGLFCQINQTADQSFIIFRFEYSILQGIINKQLGLWYTTPFL</sequence>
<protein>
    <submittedName>
        <fullName evidence="2">Uncharacterized protein</fullName>
    </submittedName>
</protein>